<reference evidence="3" key="1">
    <citation type="submission" date="2018-12" db="EMBL/GenBank/DDBJ databases">
        <title>Tengunoibacter tsumagoiensis gen. nov., sp. nov., Dictyobacter kobayashii sp. nov., D. alpinus sp. nov., and D. joshuensis sp. nov. and description of Dictyobacteraceae fam. nov. within the order Ktedonobacterales isolated from Tengu-no-mugimeshi.</title>
        <authorList>
            <person name="Wang C.M."/>
            <person name="Zheng Y."/>
            <person name="Sakai Y."/>
            <person name="Toyoda A."/>
            <person name="Minakuchi Y."/>
            <person name="Abe K."/>
            <person name="Yokota A."/>
            <person name="Yabe S."/>
        </authorList>
    </citation>
    <scope>NUCLEOTIDE SEQUENCE [LARGE SCALE GENOMIC DNA]</scope>
    <source>
        <strain evidence="3">Uno11</strain>
    </source>
</reference>
<evidence type="ECO:0000313" key="2">
    <source>
        <dbReference type="EMBL" id="GCE21060.1"/>
    </source>
</evidence>
<keyword evidence="1" id="KW-1133">Transmembrane helix</keyword>
<proteinExistence type="predicted"/>
<gene>
    <name evidence="2" type="ORF">KDK_48600</name>
</gene>
<comment type="caution">
    <text evidence="2">The sequence shown here is derived from an EMBL/GenBank/DDBJ whole genome shotgun (WGS) entry which is preliminary data.</text>
</comment>
<protein>
    <submittedName>
        <fullName evidence="2">Uncharacterized protein</fullName>
    </submittedName>
</protein>
<feature type="transmembrane region" description="Helical" evidence="1">
    <location>
        <begin position="124"/>
        <end position="141"/>
    </location>
</feature>
<organism evidence="2 3">
    <name type="scientific">Dictyobacter kobayashii</name>
    <dbReference type="NCBI Taxonomy" id="2014872"/>
    <lineage>
        <taxon>Bacteria</taxon>
        <taxon>Bacillati</taxon>
        <taxon>Chloroflexota</taxon>
        <taxon>Ktedonobacteria</taxon>
        <taxon>Ktedonobacterales</taxon>
        <taxon>Dictyobacteraceae</taxon>
        <taxon>Dictyobacter</taxon>
    </lineage>
</organism>
<dbReference type="Proteomes" id="UP000287188">
    <property type="component" value="Unassembled WGS sequence"/>
</dbReference>
<keyword evidence="3" id="KW-1185">Reference proteome</keyword>
<feature type="transmembrane region" description="Helical" evidence="1">
    <location>
        <begin position="35"/>
        <end position="68"/>
    </location>
</feature>
<dbReference type="EMBL" id="BIFS01000001">
    <property type="protein sequence ID" value="GCE21060.1"/>
    <property type="molecule type" value="Genomic_DNA"/>
</dbReference>
<evidence type="ECO:0000256" key="1">
    <source>
        <dbReference type="SAM" id="Phobius"/>
    </source>
</evidence>
<dbReference type="RefSeq" id="WP_126552621.1">
    <property type="nucleotide sequence ID" value="NZ_BIFS01000001.1"/>
</dbReference>
<feature type="transmembrane region" description="Helical" evidence="1">
    <location>
        <begin position="97"/>
        <end position="118"/>
    </location>
</feature>
<evidence type="ECO:0000313" key="3">
    <source>
        <dbReference type="Proteomes" id="UP000287188"/>
    </source>
</evidence>
<keyword evidence="1" id="KW-0812">Transmembrane</keyword>
<dbReference type="AlphaFoldDB" id="A0A402APZ3"/>
<sequence>MNDTPLRSIEEVQKLTQEYASYSQSKNGLGNVLGGVAGLAIVFANGVIGPGLLTAILTIGFTICWLVGKEVIRRKVYRSFGEARELWSPAARRWHRWAISFLILVVIVVWIIFIAFGGLAKPQGWLYLLFVASMPWIAWRYLRTTSEFVVGVFFLCACAVTSMGAHTGSSAGGGSACSR</sequence>
<feature type="transmembrane region" description="Helical" evidence="1">
    <location>
        <begin position="148"/>
        <end position="165"/>
    </location>
</feature>
<keyword evidence="1" id="KW-0472">Membrane</keyword>
<dbReference type="OrthoDB" id="6049374at2"/>
<accession>A0A402APZ3</accession>
<name>A0A402APZ3_9CHLR</name>